<dbReference type="RefSeq" id="WP_376866195.1">
    <property type="nucleotide sequence ID" value="NZ_JBHRYB010000005.1"/>
</dbReference>
<dbReference type="Proteomes" id="UP001595722">
    <property type="component" value="Unassembled WGS sequence"/>
</dbReference>
<sequence>MFSNITRINSEGNSIKVNSIGIQQEKCFGLSWGSKKIFFDNSITATSINNDQYLLIIESTSPETLIVLKPDSSELFSLHPPKLNGKYLNFLYPQIHKIDRKLVGLVFTDGKIDYKTSFSLENPSYDKLIEVPK</sequence>
<name>A0ABV7VS13_9GAMM</name>
<reference evidence="2" key="1">
    <citation type="journal article" date="2019" name="Int. J. Syst. Evol. Microbiol.">
        <title>The Global Catalogue of Microorganisms (GCM) 10K type strain sequencing project: providing services to taxonomists for standard genome sequencing and annotation.</title>
        <authorList>
            <consortium name="The Broad Institute Genomics Platform"/>
            <consortium name="The Broad Institute Genome Sequencing Center for Infectious Disease"/>
            <person name="Wu L."/>
            <person name="Ma J."/>
        </authorList>
    </citation>
    <scope>NUCLEOTIDE SEQUENCE [LARGE SCALE GENOMIC DNA]</scope>
    <source>
        <strain evidence="2">KCTC 42424</strain>
    </source>
</reference>
<keyword evidence="2" id="KW-1185">Reference proteome</keyword>
<organism evidence="1 2">
    <name type="scientific">Bacterioplanoides pacificum</name>
    <dbReference type="NCBI Taxonomy" id="1171596"/>
    <lineage>
        <taxon>Bacteria</taxon>
        <taxon>Pseudomonadati</taxon>
        <taxon>Pseudomonadota</taxon>
        <taxon>Gammaproteobacteria</taxon>
        <taxon>Oceanospirillales</taxon>
        <taxon>Oceanospirillaceae</taxon>
        <taxon>Bacterioplanoides</taxon>
    </lineage>
</organism>
<accession>A0ABV7VS13</accession>
<dbReference type="EMBL" id="JBHRYB010000005">
    <property type="protein sequence ID" value="MFC3680294.1"/>
    <property type="molecule type" value="Genomic_DNA"/>
</dbReference>
<comment type="caution">
    <text evidence="1">The sequence shown here is derived from an EMBL/GenBank/DDBJ whole genome shotgun (WGS) entry which is preliminary data.</text>
</comment>
<evidence type="ECO:0000313" key="2">
    <source>
        <dbReference type="Proteomes" id="UP001595722"/>
    </source>
</evidence>
<proteinExistence type="predicted"/>
<gene>
    <name evidence="1" type="ORF">ACFOMG_09305</name>
</gene>
<protein>
    <submittedName>
        <fullName evidence="1">Uncharacterized protein</fullName>
    </submittedName>
</protein>
<evidence type="ECO:0000313" key="1">
    <source>
        <dbReference type="EMBL" id="MFC3680294.1"/>
    </source>
</evidence>